<dbReference type="EMBL" id="BARS01043906">
    <property type="protein sequence ID" value="GAG30443.1"/>
    <property type="molecule type" value="Genomic_DNA"/>
</dbReference>
<feature type="transmembrane region" description="Helical" evidence="2">
    <location>
        <begin position="172"/>
        <end position="191"/>
    </location>
</feature>
<feature type="non-terminal residue" evidence="4">
    <location>
        <position position="250"/>
    </location>
</feature>
<proteinExistence type="predicted"/>
<dbReference type="AlphaFoldDB" id="X0X1C2"/>
<dbReference type="Pfam" id="PF02233">
    <property type="entry name" value="PNTB"/>
    <property type="match status" value="1"/>
</dbReference>
<dbReference type="InterPro" id="IPR034300">
    <property type="entry name" value="PNTB-like"/>
</dbReference>
<sequence>IMFIYGMAQLRKPSTARMGNRIAALGMLIAIVATIFDREIVSYYLILPAILIGALIGAWMARTVPMTGMPQMVAIFNASGGIASALVATAAIVRLNQADATVEVDTAIAVALGIGIGTVTFTGSLVAAGKLQGTINQNPVLLPGRNALSLVMGVIVVGLGIALVAAPDQTWLVIPLLISGLLLGILLSIPIGGADMPVLVALFNSYSGLAAAATGFAVENNLLIVAGALVGASGLILTTIMCRAMNRSLA</sequence>
<name>X0X1C2_9ZZZZ</name>
<gene>
    <name evidence="4" type="ORF">S01H1_66407</name>
</gene>
<evidence type="ECO:0000256" key="2">
    <source>
        <dbReference type="SAM" id="Phobius"/>
    </source>
</evidence>
<feature type="transmembrane region" description="Helical" evidence="2">
    <location>
        <begin position="73"/>
        <end position="95"/>
    </location>
</feature>
<comment type="caution">
    <text evidence="4">The sequence shown here is derived from an EMBL/GenBank/DDBJ whole genome shotgun (WGS) entry which is preliminary data.</text>
</comment>
<keyword evidence="2" id="KW-0472">Membrane</keyword>
<evidence type="ECO:0000256" key="1">
    <source>
        <dbReference type="ARBA" id="ARBA00023027"/>
    </source>
</evidence>
<organism evidence="4">
    <name type="scientific">marine sediment metagenome</name>
    <dbReference type="NCBI Taxonomy" id="412755"/>
    <lineage>
        <taxon>unclassified sequences</taxon>
        <taxon>metagenomes</taxon>
        <taxon>ecological metagenomes</taxon>
    </lineage>
</organism>
<dbReference type="PANTHER" id="PTHR44758:SF1">
    <property type="entry name" value="NAD(P) TRANSHYDROGENASE SUBUNIT BETA"/>
    <property type="match status" value="1"/>
</dbReference>
<evidence type="ECO:0000313" key="4">
    <source>
        <dbReference type="EMBL" id="GAG30443.1"/>
    </source>
</evidence>
<dbReference type="PANTHER" id="PTHR44758">
    <property type="entry name" value="NAD(P) TRANSHYDROGENASE SUBUNIT BETA"/>
    <property type="match status" value="1"/>
</dbReference>
<feature type="transmembrane region" description="Helical" evidence="2">
    <location>
        <begin position="198"/>
        <end position="216"/>
    </location>
</feature>
<feature type="transmembrane region" description="Helical" evidence="2">
    <location>
        <begin position="42"/>
        <end position="61"/>
    </location>
</feature>
<keyword evidence="1" id="KW-0520">NAD</keyword>
<feature type="non-terminal residue" evidence="4">
    <location>
        <position position="1"/>
    </location>
</feature>
<feature type="domain" description="NADP transhydrogenase beta-like" evidence="3">
    <location>
        <begin position="1"/>
        <end position="249"/>
    </location>
</feature>
<accession>X0X1C2</accession>
<feature type="transmembrane region" description="Helical" evidence="2">
    <location>
        <begin position="147"/>
        <end position="166"/>
    </location>
</feature>
<reference evidence="4" key="1">
    <citation type="journal article" date="2014" name="Front. Microbiol.">
        <title>High frequency of phylogenetically diverse reductive dehalogenase-homologous genes in deep subseafloor sedimentary metagenomes.</title>
        <authorList>
            <person name="Kawai M."/>
            <person name="Futagami T."/>
            <person name="Toyoda A."/>
            <person name="Takaki Y."/>
            <person name="Nishi S."/>
            <person name="Hori S."/>
            <person name="Arai W."/>
            <person name="Tsubouchi T."/>
            <person name="Morono Y."/>
            <person name="Uchiyama I."/>
            <person name="Ito T."/>
            <person name="Fujiyama A."/>
            <person name="Inagaki F."/>
            <person name="Takami H."/>
        </authorList>
    </citation>
    <scope>NUCLEOTIDE SEQUENCE</scope>
    <source>
        <strain evidence="4">Expedition CK06-06</strain>
    </source>
</reference>
<evidence type="ECO:0000259" key="3">
    <source>
        <dbReference type="Pfam" id="PF02233"/>
    </source>
</evidence>
<keyword evidence="2" id="KW-1133">Transmembrane helix</keyword>
<feature type="transmembrane region" description="Helical" evidence="2">
    <location>
        <begin position="107"/>
        <end position="127"/>
    </location>
</feature>
<protein>
    <recommendedName>
        <fullName evidence="3">NADP transhydrogenase beta-like domain-containing protein</fullName>
    </recommendedName>
</protein>
<keyword evidence="2" id="KW-0812">Transmembrane</keyword>
<feature type="transmembrane region" description="Helical" evidence="2">
    <location>
        <begin position="20"/>
        <end position="36"/>
    </location>
</feature>
<feature type="transmembrane region" description="Helical" evidence="2">
    <location>
        <begin position="222"/>
        <end position="242"/>
    </location>
</feature>